<protein>
    <recommendedName>
        <fullName evidence="2">Helicase/UvrB N-terminal domain-containing protein</fullName>
    </recommendedName>
</protein>
<dbReference type="EMBL" id="QBML01000041">
    <property type="protein sequence ID" value="PZO36413.1"/>
    <property type="molecule type" value="Genomic_DNA"/>
</dbReference>
<evidence type="ECO:0000313" key="4">
    <source>
        <dbReference type="Proteomes" id="UP000249467"/>
    </source>
</evidence>
<gene>
    <name evidence="3" type="ORF">DCF19_21690</name>
</gene>
<dbReference type="InterPro" id="IPR027417">
    <property type="entry name" value="P-loop_NTPase"/>
</dbReference>
<accession>A0A2W4VU67</accession>
<dbReference type="InterPro" id="IPR006935">
    <property type="entry name" value="Helicase/UvrB_N"/>
</dbReference>
<dbReference type="AlphaFoldDB" id="A0A2W4VU67"/>
<evidence type="ECO:0000259" key="2">
    <source>
        <dbReference type="Pfam" id="PF04851"/>
    </source>
</evidence>
<proteinExistence type="predicted"/>
<dbReference type="GO" id="GO:0003677">
    <property type="term" value="F:DNA binding"/>
    <property type="evidence" value="ECO:0007669"/>
    <property type="project" value="InterPro"/>
</dbReference>
<evidence type="ECO:0000313" key="3">
    <source>
        <dbReference type="EMBL" id="PZO36413.1"/>
    </source>
</evidence>
<dbReference type="Gene3D" id="3.40.50.300">
    <property type="entry name" value="P-loop containing nucleotide triphosphate hydrolases"/>
    <property type="match status" value="2"/>
</dbReference>
<feature type="domain" description="Helicase/UvrB N-terminal" evidence="2">
    <location>
        <begin position="248"/>
        <end position="402"/>
    </location>
</feature>
<dbReference type="GO" id="GO:0005524">
    <property type="term" value="F:ATP binding"/>
    <property type="evidence" value="ECO:0007669"/>
    <property type="project" value="InterPro"/>
</dbReference>
<sequence length="686" mass="78641">MSLFGKIFNFFKNEVFRVNEKAKKVQSQDDGLEMVFEKVKEIILRYSEFQRVFNTDWENQSDQDKEEVVRDTKRLVVEVLIPAAGGISMMGVPGILVYTPCQIAGALAIAHVYRPDLTLTLESAKSVLGVMLWGKAGQFVWISAVEKIATSFPLPGVGVVVIPFVSWWTRIALDTVQKYYRNRQDESSSSKNKDQRSSEPERRQYDVNQSSQNRTKENSESSQVDDVADNFKKASELLEHIEKGGKILFPMQEKVFQELIDSTNNISALNFGKTHFFRGVAGSGKTIMLAQLIPHLVSSFHEKYGRYPLILVYHHNTYIRQLLRKEIQSALDAPINLQPLPTKIYTQNIHVHTLTTLINFLDNRDVFISKPRSTQNGSETAQTAYSMLRKSDGEFDVVLVDEGQDLEENQFKLLTALCRNDRGIEGKNLYVFYDDLQNIFKHEGTLIERFKSDEVIEHFLSRCIRTSKKIVDFTFNTCLGSSIDKSFRAKLEQVMNIDHLKKLNLISNRYTEDGYNWLDCHFCLFSGQMKPQVYQFPSEEKCFNTLQSELEVFLSEEEIRHNFKSGILIICFTNELATRLHKKLERKLGEDIQLRSGANITSNDKLRTLVVEAARINIANIWDAKGYDADIVYILNPDEGGGTPYDHRVRFYVAATRSKQFLGVYNFLPEDRSPIVSDALQAERNL</sequence>
<organism evidence="3 4">
    <name type="scientific">Pseudanabaena frigida</name>
    <dbReference type="NCBI Taxonomy" id="945775"/>
    <lineage>
        <taxon>Bacteria</taxon>
        <taxon>Bacillati</taxon>
        <taxon>Cyanobacteriota</taxon>
        <taxon>Cyanophyceae</taxon>
        <taxon>Pseudanabaenales</taxon>
        <taxon>Pseudanabaenaceae</taxon>
        <taxon>Pseudanabaena</taxon>
    </lineage>
</organism>
<feature type="compositionally biased region" description="Basic and acidic residues" evidence="1">
    <location>
        <begin position="183"/>
        <end position="205"/>
    </location>
</feature>
<evidence type="ECO:0000256" key="1">
    <source>
        <dbReference type="SAM" id="MobiDB-lite"/>
    </source>
</evidence>
<comment type="caution">
    <text evidence="3">The sequence shown here is derived from an EMBL/GenBank/DDBJ whole genome shotgun (WGS) entry which is preliminary data.</text>
</comment>
<dbReference type="GO" id="GO:0016787">
    <property type="term" value="F:hydrolase activity"/>
    <property type="evidence" value="ECO:0007669"/>
    <property type="project" value="InterPro"/>
</dbReference>
<name>A0A2W4VU67_9CYAN</name>
<dbReference type="Pfam" id="PF04851">
    <property type="entry name" value="ResIII"/>
    <property type="match status" value="1"/>
</dbReference>
<dbReference type="SUPFAM" id="SSF52540">
    <property type="entry name" value="P-loop containing nucleoside triphosphate hydrolases"/>
    <property type="match status" value="1"/>
</dbReference>
<feature type="region of interest" description="Disordered" evidence="1">
    <location>
        <begin position="183"/>
        <end position="225"/>
    </location>
</feature>
<reference evidence="3 4" key="2">
    <citation type="submission" date="2018-06" db="EMBL/GenBank/DDBJ databases">
        <title>Metagenomic assembly of (sub)arctic Cyanobacteria and their associated microbiome from non-axenic cultures.</title>
        <authorList>
            <person name="Baurain D."/>
        </authorList>
    </citation>
    <scope>NUCLEOTIDE SEQUENCE [LARGE SCALE GENOMIC DNA]</scope>
    <source>
        <strain evidence="3">ULC066bin1</strain>
    </source>
</reference>
<reference evidence="3 4" key="1">
    <citation type="submission" date="2018-04" db="EMBL/GenBank/DDBJ databases">
        <authorList>
            <person name="Go L.Y."/>
            <person name="Mitchell J.A."/>
        </authorList>
    </citation>
    <scope>NUCLEOTIDE SEQUENCE [LARGE SCALE GENOMIC DNA]</scope>
    <source>
        <strain evidence="3">ULC066bin1</strain>
    </source>
</reference>
<dbReference type="Proteomes" id="UP000249467">
    <property type="component" value="Unassembled WGS sequence"/>
</dbReference>